<name>A0AAV3UQP2_9EURY</name>
<keyword evidence="3" id="KW-1185">Reference proteome</keyword>
<comment type="caution">
    <text evidence="2">The sequence shown here is derived from an EMBL/GenBank/DDBJ whole genome shotgun (WGS) entry which is preliminary data.</text>
</comment>
<reference evidence="2 3" key="1">
    <citation type="journal article" date="2019" name="Int. J. Syst. Evol. Microbiol.">
        <title>The Global Catalogue of Microorganisms (GCM) 10K type strain sequencing project: providing services to taxonomists for standard genome sequencing and annotation.</title>
        <authorList>
            <consortium name="The Broad Institute Genomics Platform"/>
            <consortium name="The Broad Institute Genome Sequencing Center for Infectious Disease"/>
            <person name="Wu L."/>
            <person name="Ma J."/>
        </authorList>
    </citation>
    <scope>NUCLEOTIDE SEQUENCE [LARGE SCALE GENOMIC DNA]</scope>
    <source>
        <strain evidence="2 3">JCM 17504</strain>
    </source>
</reference>
<evidence type="ECO:0000313" key="3">
    <source>
        <dbReference type="Proteomes" id="UP001501729"/>
    </source>
</evidence>
<dbReference type="Proteomes" id="UP001501729">
    <property type="component" value="Unassembled WGS sequence"/>
</dbReference>
<accession>A0AAV3UQP2</accession>
<evidence type="ECO:0000313" key="2">
    <source>
        <dbReference type="EMBL" id="GAA5063831.1"/>
    </source>
</evidence>
<dbReference type="AlphaFoldDB" id="A0AAV3UQP2"/>
<feature type="region of interest" description="Disordered" evidence="1">
    <location>
        <begin position="1"/>
        <end position="83"/>
    </location>
</feature>
<proteinExistence type="predicted"/>
<gene>
    <name evidence="2" type="ORF">GCM10025751_52600</name>
</gene>
<organism evidence="2 3">
    <name type="scientific">Haladaptatus pallidirubidus</name>
    <dbReference type="NCBI Taxonomy" id="1008152"/>
    <lineage>
        <taxon>Archaea</taxon>
        <taxon>Methanobacteriati</taxon>
        <taxon>Methanobacteriota</taxon>
        <taxon>Stenosarchaea group</taxon>
        <taxon>Halobacteria</taxon>
        <taxon>Halobacteriales</taxon>
        <taxon>Haladaptataceae</taxon>
        <taxon>Haladaptatus</taxon>
    </lineage>
</organism>
<evidence type="ECO:0000256" key="1">
    <source>
        <dbReference type="SAM" id="MobiDB-lite"/>
    </source>
</evidence>
<sequence length="83" mass="9420">MDAMAREFTSDDHGKNVVTGDGDRLGTVSEVREGRAHVERDENASLTDKVKSMLGWNDSDDTHELQQDHVDRVDENEVRLRQP</sequence>
<feature type="compositionally biased region" description="Basic and acidic residues" evidence="1">
    <location>
        <begin position="1"/>
        <end position="15"/>
    </location>
</feature>
<feature type="compositionally biased region" description="Basic and acidic residues" evidence="1">
    <location>
        <begin position="30"/>
        <end position="51"/>
    </location>
</feature>
<evidence type="ECO:0008006" key="4">
    <source>
        <dbReference type="Google" id="ProtNLM"/>
    </source>
</evidence>
<feature type="compositionally biased region" description="Basic and acidic residues" evidence="1">
    <location>
        <begin position="60"/>
        <end position="83"/>
    </location>
</feature>
<dbReference type="EMBL" id="BAABKX010000030">
    <property type="protein sequence ID" value="GAA5063831.1"/>
    <property type="molecule type" value="Genomic_DNA"/>
</dbReference>
<protein>
    <recommendedName>
        <fullName evidence="4">PRC-barrel domain-containing protein</fullName>
    </recommendedName>
</protein>